<evidence type="ECO:0000313" key="3">
    <source>
        <dbReference type="Proteomes" id="UP001232992"/>
    </source>
</evidence>
<proteinExistence type="predicted"/>
<feature type="signal peptide" evidence="1">
    <location>
        <begin position="1"/>
        <end position="28"/>
    </location>
</feature>
<comment type="caution">
    <text evidence="2">The sequence shown here is derived from an EMBL/GenBank/DDBJ whole genome shotgun (WGS) entry which is preliminary data.</text>
</comment>
<dbReference type="EMBL" id="JAQOSQ010000001">
    <property type="protein sequence ID" value="MDJ1182044.1"/>
    <property type="molecule type" value="Genomic_DNA"/>
</dbReference>
<protein>
    <submittedName>
        <fullName evidence="2">DUF3465 domain-containing protein</fullName>
    </submittedName>
</protein>
<organism evidence="2 3">
    <name type="scientific">Roseofilum casamattae BLCC-M143</name>
    <dbReference type="NCBI Taxonomy" id="3022442"/>
    <lineage>
        <taxon>Bacteria</taxon>
        <taxon>Bacillati</taxon>
        <taxon>Cyanobacteriota</taxon>
        <taxon>Cyanophyceae</taxon>
        <taxon>Desertifilales</taxon>
        <taxon>Desertifilaceae</taxon>
        <taxon>Roseofilum</taxon>
        <taxon>Roseofilum casamattae</taxon>
    </lineage>
</organism>
<evidence type="ECO:0000313" key="2">
    <source>
        <dbReference type="EMBL" id="MDJ1182044.1"/>
    </source>
</evidence>
<keyword evidence="1" id="KW-0732">Signal</keyword>
<evidence type="ECO:0000256" key="1">
    <source>
        <dbReference type="SAM" id="SignalP"/>
    </source>
</evidence>
<feature type="chain" id="PRO_5045958653" evidence="1">
    <location>
        <begin position="29"/>
        <end position="166"/>
    </location>
</feature>
<sequence>MMKKTSQILLSLLTVCTLTFAFPSHTFALDYNQLSPLPLAGLNSRFAQGSRVSTKDGVRILEQAFADRQSDVQVRAVGQVIRLLADDLKGSKHQRFIVKLSSRQTVLIAHNIDLAPRVNGLSVGDRIEFYGEYEWTAKGGVIHWTHHDPAGRHVGGWIRHNERVYQ</sequence>
<dbReference type="Pfam" id="PF11948">
    <property type="entry name" value="DUF3465"/>
    <property type="match status" value="1"/>
</dbReference>
<keyword evidence="3" id="KW-1185">Reference proteome</keyword>
<dbReference type="InterPro" id="IPR021856">
    <property type="entry name" value="DUF3465"/>
</dbReference>
<dbReference type="Proteomes" id="UP001232992">
    <property type="component" value="Unassembled WGS sequence"/>
</dbReference>
<reference evidence="2 3" key="1">
    <citation type="submission" date="2023-01" db="EMBL/GenBank/DDBJ databases">
        <title>Novel diversity within Roseofilum (Cyanobacteria; Desertifilaceae) from marine benthic mats with descriptions of four novel species.</title>
        <authorList>
            <person name="Wang Y."/>
            <person name="Berthold D.E."/>
            <person name="Hu J."/>
            <person name="Lefler F.W."/>
            <person name="Laughinghouse H.D. IV."/>
        </authorList>
    </citation>
    <scope>NUCLEOTIDE SEQUENCE [LARGE SCALE GENOMIC DNA]</scope>
    <source>
        <strain evidence="2 3">BLCC-M143</strain>
    </source>
</reference>
<gene>
    <name evidence="2" type="ORF">PMH09_02445</name>
</gene>
<accession>A0ABT7BU43</accession>
<name>A0ABT7BU43_9CYAN</name>
<dbReference type="RefSeq" id="WP_283756693.1">
    <property type="nucleotide sequence ID" value="NZ_JAQOSQ010000001.1"/>
</dbReference>